<organism evidence="4 5">
    <name type="scientific">Cuscuta epithymum</name>
    <dbReference type="NCBI Taxonomy" id="186058"/>
    <lineage>
        <taxon>Eukaryota</taxon>
        <taxon>Viridiplantae</taxon>
        <taxon>Streptophyta</taxon>
        <taxon>Embryophyta</taxon>
        <taxon>Tracheophyta</taxon>
        <taxon>Spermatophyta</taxon>
        <taxon>Magnoliopsida</taxon>
        <taxon>eudicotyledons</taxon>
        <taxon>Gunneridae</taxon>
        <taxon>Pentapetalae</taxon>
        <taxon>asterids</taxon>
        <taxon>lamiids</taxon>
        <taxon>Solanales</taxon>
        <taxon>Convolvulaceae</taxon>
        <taxon>Cuscuteae</taxon>
        <taxon>Cuscuta</taxon>
        <taxon>Cuscuta subgen. Cuscuta</taxon>
    </lineage>
</organism>
<keyword evidence="1" id="KW-0341">Growth regulation</keyword>
<dbReference type="InterPro" id="IPR044683">
    <property type="entry name" value="LAZY"/>
</dbReference>
<reference evidence="4" key="1">
    <citation type="submission" date="2022-07" db="EMBL/GenBank/DDBJ databases">
        <authorList>
            <person name="Macas J."/>
            <person name="Novak P."/>
            <person name="Neumann P."/>
        </authorList>
    </citation>
    <scope>NUCLEOTIDE SEQUENCE</scope>
</reference>
<feature type="region of interest" description="Disordered" evidence="3">
    <location>
        <begin position="218"/>
        <end position="258"/>
    </location>
</feature>
<comment type="caution">
    <text evidence="4">The sequence shown here is derived from an EMBL/GenBank/DDBJ whole genome shotgun (WGS) entry which is preliminary data.</text>
</comment>
<evidence type="ECO:0000313" key="4">
    <source>
        <dbReference type="EMBL" id="CAH9098839.1"/>
    </source>
</evidence>
<accession>A0AAV0DH27</accession>
<comment type="similarity">
    <text evidence="2">Belongs to the LAZY family.</text>
</comment>
<dbReference type="GO" id="GO:0040008">
    <property type="term" value="P:regulation of growth"/>
    <property type="evidence" value="ECO:0007669"/>
    <property type="project" value="InterPro"/>
</dbReference>
<sequence length="271" mass="31524">MKFFSWMQHRFNGVQAAGSKTNRIPPPTVNNRERQEFNDWPADSLLAIGTLGNTNPMKNTQKLPERNEVIEEECSSPDLAEFTTEEFWKLQKALGKLLSKKSVAEEDVDLPLDRFFNCPSNLDFDRTLSNTSTADSSSTNYECDEDEIDRTIRAIIRRCRDVCENKKQKTIGKKSVSFLFKKIFACTSGFAPAPSLRDTFQESRMDKLLRTMLSKKINRQNSPRVPSKRRYLEDKRKSRVEEEDEEEKMQEEMQHTGKWDKTNSEYIVLEI</sequence>
<gene>
    <name evidence="4" type="ORF">CEPIT_LOCUS14565</name>
</gene>
<evidence type="ECO:0000256" key="1">
    <source>
        <dbReference type="ARBA" id="ARBA00022604"/>
    </source>
</evidence>
<evidence type="ECO:0000313" key="5">
    <source>
        <dbReference type="Proteomes" id="UP001152523"/>
    </source>
</evidence>
<evidence type="ECO:0000256" key="2">
    <source>
        <dbReference type="ARBA" id="ARBA00024198"/>
    </source>
</evidence>
<dbReference type="PANTHER" id="PTHR34045:SF3">
    <property type="entry name" value="PROTEIN LAZY 4"/>
    <property type="match status" value="1"/>
</dbReference>
<dbReference type="EMBL" id="CAMAPF010000101">
    <property type="protein sequence ID" value="CAH9098839.1"/>
    <property type="molecule type" value="Genomic_DNA"/>
</dbReference>
<keyword evidence="5" id="KW-1185">Reference proteome</keyword>
<protein>
    <submittedName>
        <fullName evidence="4">Uncharacterized protein</fullName>
    </submittedName>
</protein>
<dbReference type="PANTHER" id="PTHR34045">
    <property type="entry name" value="OS03G0406300 PROTEIN"/>
    <property type="match status" value="1"/>
</dbReference>
<feature type="compositionally biased region" description="Basic and acidic residues" evidence="3">
    <location>
        <begin position="230"/>
        <end position="240"/>
    </location>
</feature>
<evidence type="ECO:0000256" key="3">
    <source>
        <dbReference type="SAM" id="MobiDB-lite"/>
    </source>
</evidence>
<dbReference type="GO" id="GO:0009630">
    <property type="term" value="P:gravitropism"/>
    <property type="evidence" value="ECO:0007669"/>
    <property type="project" value="InterPro"/>
</dbReference>
<name>A0AAV0DH27_9ASTE</name>
<dbReference type="AlphaFoldDB" id="A0AAV0DH27"/>
<proteinExistence type="inferred from homology"/>
<dbReference type="Proteomes" id="UP001152523">
    <property type="component" value="Unassembled WGS sequence"/>
</dbReference>